<evidence type="ECO:0000313" key="1">
    <source>
        <dbReference type="EMBL" id="SBQ34190.1"/>
    </source>
</evidence>
<name>A0A1A8DIN0_NOTKA</name>
<reference evidence="1" key="2">
    <citation type="submission" date="2016-06" db="EMBL/GenBank/DDBJ databases">
        <title>The genome of a short-lived fish provides insights into sex chromosome evolution and the genetic control of aging.</title>
        <authorList>
            <person name="Reichwald K."/>
            <person name="Felder M."/>
            <person name="Petzold A."/>
            <person name="Koch P."/>
            <person name="Groth M."/>
            <person name="Platzer M."/>
        </authorList>
    </citation>
    <scope>NUCLEOTIDE SEQUENCE</scope>
    <source>
        <tissue evidence="1">Brain</tissue>
    </source>
</reference>
<dbReference type="Gene3D" id="2.60.40.10">
    <property type="entry name" value="Immunoglobulins"/>
    <property type="match status" value="1"/>
</dbReference>
<dbReference type="PANTHER" id="PTHR46013:SF7">
    <property type="entry name" value="IG-LIKE DOMAIN-CONTAINING PROTEIN"/>
    <property type="match status" value="1"/>
</dbReference>
<dbReference type="SUPFAM" id="SSF48726">
    <property type="entry name" value="Immunoglobulin"/>
    <property type="match status" value="2"/>
</dbReference>
<proteinExistence type="predicted"/>
<reference evidence="1" key="1">
    <citation type="submission" date="2016-05" db="EMBL/GenBank/DDBJ databases">
        <authorList>
            <person name="Lavstsen T."/>
            <person name="Jespersen J.S."/>
        </authorList>
    </citation>
    <scope>NUCLEOTIDE SEQUENCE</scope>
    <source>
        <tissue evidence="1">Brain</tissue>
    </source>
</reference>
<dbReference type="EMBL" id="HAEA01005710">
    <property type="protein sequence ID" value="SBQ34190.1"/>
    <property type="molecule type" value="Transcribed_RNA"/>
</dbReference>
<dbReference type="InterPro" id="IPR013783">
    <property type="entry name" value="Ig-like_fold"/>
</dbReference>
<accession>A0A1A8DIN0</accession>
<dbReference type="InterPro" id="IPR036179">
    <property type="entry name" value="Ig-like_dom_sf"/>
</dbReference>
<dbReference type="PANTHER" id="PTHR46013">
    <property type="entry name" value="VASCULAR CELL ADHESION MOLECULE 1"/>
    <property type="match status" value="1"/>
</dbReference>
<sequence length="112" mass="12495">MEQRLEVHRYAWYRISEVMTKGNVQTLSFPSVRAHHAGQYFCVASNRVGPQTSLVTSLTVLYPSKNTPILARPSSVVDAGGTLTLTCSSQTYLAVDHFTWHRLAPDRVSVQC</sequence>
<dbReference type="AlphaFoldDB" id="A0A1A8DIN0"/>
<protein>
    <submittedName>
        <fullName evidence="1">Si:ch211-1f22.4</fullName>
    </submittedName>
</protein>
<gene>
    <name evidence="1" type="primary">SI:CH211-1F22.4</name>
</gene>
<organism evidence="1">
    <name type="scientific">Nothobranchius kadleci</name>
    <name type="common">African annual killifish</name>
    <dbReference type="NCBI Taxonomy" id="1051664"/>
    <lineage>
        <taxon>Eukaryota</taxon>
        <taxon>Metazoa</taxon>
        <taxon>Chordata</taxon>
        <taxon>Craniata</taxon>
        <taxon>Vertebrata</taxon>
        <taxon>Euteleostomi</taxon>
        <taxon>Actinopterygii</taxon>
        <taxon>Neopterygii</taxon>
        <taxon>Teleostei</taxon>
        <taxon>Neoteleostei</taxon>
        <taxon>Acanthomorphata</taxon>
        <taxon>Ovalentaria</taxon>
        <taxon>Atherinomorphae</taxon>
        <taxon>Cyprinodontiformes</taxon>
        <taxon>Nothobranchiidae</taxon>
        <taxon>Nothobranchius</taxon>
    </lineage>
</organism>